<dbReference type="Pfam" id="PF17745">
    <property type="entry name" value="Ydr279_N"/>
    <property type="match status" value="1"/>
</dbReference>
<dbReference type="FunFam" id="1.10.20.120:FF:000001">
    <property type="entry name" value="Ribonuclease H2 subunit B"/>
    <property type="match status" value="1"/>
</dbReference>
<reference evidence="12" key="1">
    <citation type="submission" date="2025-08" db="UniProtKB">
        <authorList>
            <consortium name="RefSeq"/>
        </authorList>
    </citation>
    <scope>IDENTIFICATION</scope>
    <source>
        <tissue evidence="12">White muscle</tissue>
    </source>
</reference>
<evidence type="ECO:0000256" key="1">
    <source>
        <dbReference type="ARBA" id="ARBA00004123"/>
    </source>
</evidence>
<keyword evidence="5" id="KW-0539">Nucleus</keyword>
<comment type="subunit">
    <text evidence="3">The RNase H2 complex is a heterotrimer composed of the catalytic subunit RNASEH2A and the non-catalytic subunits RNASEH2B and RNASEH2C.</text>
</comment>
<dbReference type="Gene3D" id="2.20.25.530">
    <property type="match status" value="1"/>
</dbReference>
<dbReference type="AlphaFoldDB" id="A0A8U1ESE3"/>
<dbReference type="CDD" id="cd09270">
    <property type="entry name" value="RNase_H2-B"/>
    <property type="match status" value="1"/>
</dbReference>
<evidence type="ECO:0000256" key="3">
    <source>
        <dbReference type="ARBA" id="ARBA00011277"/>
    </source>
</evidence>
<evidence type="ECO:0000256" key="5">
    <source>
        <dbReference type="ARBA" id="ARBA00023242"/>
    </source>
</evidence>
<dbReference type="GeneID" id="120058483"/>
<dbReference type="InterPro" id="IPR040456">
    <property type="entry name" value="RNase_H2_suB"/>
</dbReference>
<dbReference type="OrthoDB" id="29098at2759"/>
<evidence type="ECO:0000256" key="7">
    <source>
        <dbReference type="ARBA" id="ARBA00033464"/>
    </source>
</evidence>
<protein>
    <recommendedName>
        <fullName evidence="4">Ribonuclease H2 subunit B</fullName>
    </recommendedName>
    <alternativeName>
        <fullName evidence="7">Ribonuclease HI subunit B</fullName>
    </alternativeName>
</protein>
<evidence type="ECO:0000259" key="9">
    <source>
        <dbReference type="Pfam" id="PF09468"/>
    </source>
</evidence>
<evidence type="ECO:0000256" key="4">
    <source>
        <dbReference type="ARBA" id="ARBA00019062"/>
    </source>
</evidence>
<dbReference type="InterPro" id="IPR019024">
    <property type="entry name" value="RNase_H2_suB_wHTH"/>
</dbReference>
<sequence length="307" mass="34909">MTTKKKRTPHSQNDRWVVVAADSAVETSKKDDSDPTFILLRNPSTDAASLYLLGSGDVQLYEVKAFNEDFHSWFIGQTVQRDGRLLYVTPMDPLYLLLPYLIKAGKEGKFQPVDQVVMDEDFPACTRLLSCTRSQASLHHVAEEKEVGSQKFQRYSQERTMEWLKKKAERTVKILRKSNISVGEGVKSTTYVRVKQESETQEEDYLRYAHGLISEYLSEDLSKALLKHLQLPELSSPKEVEPPSKKRKLTDKPLEAGEDYTKFNSSDFSRKPPKKMSAAQKTLAKVDKTGMKSMSAFFSPKGKAEKK</sequence>
<dbReference type="PANTHER" id="PTHR13383">
    <property type="entry name" value="RIBONUCLEASE H2 SUBUNIT B"/>
    <property type="match status" value="1"/>
</dbReference>
<dbReference type="GO" id="GO:0006401">
    <property type="term" value="P:RNA catabolic process"/>
    <property type="evidence" value="ECO:0007669"/>
    <property type="project" value="TreeGrafter"/>
</dbReference>
<comment type="function">
    <text evidence="6">Non catalytic subunit of RNase H2, an endonuclease that specifically degrades the RNA of RNA:DNA hybrids. Participates in DNA replication, possibly by mediating the removal of lagging-strand Okazaki fragment RNA primers during DNA replication. Mediates the excision of single ribonucleotides from DNA:RNA duplexes.</text>
</comment>
<dbReference type="GO" id="GO:0005654">
    <property type="term" value="C:nucleoplasm"/>
    <property type="evidence" value="ECO:0007669"/>
    <property type="project" value="TreeGrafter"/>
</dbReference>
<evidence type="ECO:0000313" key="12">
    <source>
        <dbReference type="RefSeq" id="XP_038863100.1"/>
    </source>
</evidence>
<dbReference type="KEGG" id="snh:120058483"/>
<feature type="domain" description="Ribonuclease H2 subunit B wHTH" evidence="9">
    <location>
        <begin position="95"/>
        <end position="225"/>
    </location>
</feature>
<feature type="region of interest" description="Disordered" evidence="8">
    <location>
        <begin position="236"/>
        <end position="278"/>
    </location>
</feature>
<evidence type="ECO:0000259" key="10">
    <source>
        <dbReference type="Pfam" id="PF17745"/>
    </source>
</evidence>
<dbReference type="Gene3D" id="1.10.20.120">
    <property type="match status" value="1"/>
</dbReference>
<evidence type="ECO:0000256" key="8">
    <source>
        <dbReference type="SAM" id="MobiDB-lite"/>
    </source>
</evidence>
<dbReference type="Pfam" id="PF09468">
    <property type="entry name" value="RNase_H2-Ydr279"/>
    <property type="match status" value="1"/>
</dbReference>
<feature type="domain" description="Rnh202 triple barrel" evidence="10">
    <location>
        <begin position="29"/>
        <end position="92"/>
    </location>
</feature>
<proteinExistence type="inferred from homology"/>
<dbReference type="RefSeq" id="XP_038863100.1">
    <property type="nucleotide sequence ID" value="XM_039007172.1"/>
</dbReference>
<dbReference type="FunFam" id="2.20.25.530:FF:000001">
    <property type="entry name" value="Ribonuclease H2 subunit B"/>
    <property type="match status" value="1"/>
</dbReference>
<evidence type="ECO:0000256" key="6">
    <source>
        <dbReference type="ARBA" id="ARBA00024778"/>
    </source>
</evidence>
<gene>
    <name evidence="12" type="primary">LOC120058483</name>
</gene>
<keyword evidence="11" id="KW-1185">Reference proteome</keyword>
<dbReference type="PANTHER" id="PTHR13383:SF11">
    <property type="entry name" value="RIBONUCLEASE H2 SUBUNIT B"/>
    <property type="match status" value="1"/>
</dbReference>
<comment type="similarity">
    <text evidence="2">Belongs to the RNase H2 subunit B family.</text>
</comment>
<feature type="compositionally biased region" description="Basic and acidic residues" evidence="8">
    <location>
        <begin position="236"/>
        <end position="261"/>
    </location>
</feature>
<evidence type="ECO:0000313" key="11">
    <source>
        <dbReference type="Proteomes" id="UP000808372"/>
    </source>
</evidence>
<comment type="subcellular location">
    <subcellularLocation>
        <location evidence="1">Nucleus</location>
    </subcellularLocation>
</comment>
<dbReference type="GO" id="GO:0032299">
    <property type="term" value="C:ribonuclease H2 complex"/>
    <property type="evidence" value="ECO:0007669"/>
    <property type="project" value="InterPro"/>
</dbReference>
<accession>A0A8U1ESE3</accession>
<organism evidence="11 12">
    <name type="scientific">Salvelinus namaycush</name>
    <name type="common">Lake trout</name>
    <name type="synonym">Salmo namaycush</name>
    <dbReference type="NCBI Taxonomy" id="8040"/>
    <lineage>
        <taxon>Eukaryota</taxon>
        <taxon>Metazoa</taxon>
        <taxon>Chordata</taxon>
        <taxon>Craniata</taxon>
        <taxon>Vertebrata</taxon>
        <taxon>Euteleostomi</taxon>
        <taxon>Actinopterygii</taxon>
        <taxon>Neopterygii</taxon>
        <taxon>Teleostei</taxon>
        <taxon>Protacanthopterygii</taxon>
        <taxon>Salmoniformes</taxon>
        <taxon>Salmonidae</taxon>
        <taxon>Salmoninae</taxon>
        <taxon>Salvelinus</taxon>
    </lineage>
</organism>
<evidence type="ECO:0000256" key="2">
    <source>
        <dbReference type="ARBA" id="ARBA00009823"/>
    </source>
</evidence>
<dbReference type="Proteomes" id="UP000808372">
    <property type="component" value="Chromosome 13"/>
</dbReference>
<name>A0A8U1ESE3_SALNM</name>
<dbReference type="InterPro" id="IPR041195">
    <property type="entry name" value="Rnh202_N"/>
</dbReference>